<dbReference type="Pfam" id="PF02518">
    <property type="entry name" value="HATPase_c"/>
    <property type="match status" value="1"/>
</dbReference>
<dbReference type="GO" id="GO:0016020">
    <property type="term" value="C:membrane"/>
    <property type="evidence" value="ECO:0007669"/>
    <property type="project" value="UniProtKB-SubCell"/>
</dbReference>
<protein>
    <recommendedName>
        <fullName evidence="4">Chemotaxis protein CheA</fullName>
        <ecNumber evidence="3">2.7.13.3</ecNumber>
    </recommendedName>
</protein>
<evidence type="ECO:0000256" key="4">
    <source>
        <dbReference type="ARBA" id="ARBA00021495"/>
    </source>
</evidence>
<comment type="catalytic activity">
    <reaction evidence="1">
        <text>ATP + protein L-histidine = ADP + protein N-phospho-L-histidine.</text>
        <dbReference type="EC" id="2.7.13.3"/>
    </reaction>
</comment>
<dbReference type="InterPro" id="IPR036641">
    <property type="entry name" value="HPT_dom_sf"/>
</dbReference>
<accession>A0A1Y0I5N5</accession>
<dbReference type="GO" id="GO:0000155">
    <property type="term" value="F:phosphorelay sensor kinase activity"/>
    <property type="evidence" value="ECO:0007669"/>
    <property type="project" value="UniProtKB-ARBA"/>
</dbReference>
<keyword evidence="9 14" id="KW-1133">Transmembrane helix</keyword>
<evidence type="ECO:0000256" key="9">
    <source>
        <dbReference type="ARBA" id="ARBA00022989"/>
    </source>
</evidence>
<evidence type="ECO:0000259" key="16">
    <source>
        <dbReference type="PROSITE" id="PS50894"/>
    </source>
</evidence>
<evidence type="ECO:0000313" key="18">
    <source>
        <dbReference type="Proteomes" id="UP000196027"/>
    </source>
</evidence>
<dbReference type="PROSITE" id="PS50109">
    <property type="entry name" value="HIS_KIN"/>
    <property type="match status" value="1"/>
</dbReference>
<dbReference type="SUPFAM" id="SSF47226">
    <property type="entry name" value="Histidine-containing phosphotransfer domain, HPT domain"/>
    <property type="match status" value="1"/>
</dbReference>
<keyword evidence="6" id="KW-0808">Transferase</keyword>
<evidence type="ECO:0000256" key="5">
    <source>
        <dbReference type="ARBA" id="ARBA00022553"/>
    </source>
</evidence>
<dbReference type="FunFam" id="3.30.565.10:FF:000016">
    <property type="entry name" value="Chemotaxis protein CheA, putative"/>
    <property type="match status" value="1"/>
</dbReference>
<evidence type="ECO:0000256" key="1">
    <source>
        <dbReference type="ARBA" id="ARBA00000085"/>
    </source>
</evidence>
<dbReference type="Gene3D" id="3.30.450.20">
    <property type="entry name" value="PAS domain"/>
    <property type="match status" value="1"/>
</dbReference>
<evidence type="ECO:0000256" key="11">
    <source>
        <dbReference type="ARBA" id="ARBA00023136"/>
    </source>
</evidence>
<proteinExistence type="predicted"/>
<reference evidence="17 18" key="1">
    <citation type="submission" date="2017-05" db="EMBL/GenBank/DDBJ databases">
        <title>Genomic insights into alkan degradation activity of Oleiphilus messinensis.</title>
        <authorList>
            <person name="Kozyavkin S.A."/>
            <person name="Slesarev A.I."/>
            <person name="Golyshin P.N."/>
            <person name="Korzhenkov A."/>
            <person name="Golyshina O.N."/>
            <person name="Toshchakov S.V."/>
        </authorList>
    </citation>
    <scope>NUCLEOTIDE SEQUENCE [LARGE SCALE GENOMIC DNA]</scope>
    <source>
        <strain evidence="17 18">ME102</strain>
    </source>
</reference>
<keyword evidence="5 13" id="KW-0597">Phosphoprotein</keyword>
<keyword evidence="18" id="KW-1185">Reference proteome</keyword>
<dbReference type="Pfam" id="PF13675">
    <property type="entry name" value="PilJ"/>
    <property type="match status" value="1"/>
</dbReference>
<dbReference type="InterPro" id="IPR029095">
    <property type="entry name" value="NarX-like_N"/>
</dbReference>
<dbReference type="PANTHER" id="PTHR43395">
    <property type="entry name" value="SENSOR HISTIDINE KINASE CHEA"/>
    <property type="match status" value="1"/>
</dbReference>
<dbReference type="EC" id="2.7.13.3" evidence="3"/>
<keyword evidence="8 17" id="KW-0418">Kinase</keyword>
<dbReference type="InterPro" id="IPR008207">
    <property type="entry name" value="Sig_transdc_His_kin_Hpt_dom"/>
</dbReference>
<evidence type="ECO:0000256" key="12">
    <source>
        <dbReference type="ARBA" id="ARBA00035100"/>
    </source>
</evidence>
<dbReference type="OrthoDB" id="9803176at2"/>
<dbReference type="SUPFAM" id="SSF55874">
    <property type="entry name" value="ATPase domain of HSP90 chaperone/DNA topoisomerase II/histidine kinase"/>
    <property type="match status" value="1"/>
</dbReference>
<dbReference type="PRINTS" id="PR00344">
    <property type="entry name" value="BCTRLSENSOR"/>
</dbReference>
<gene>
    <name evidence="17" type="ORF">OLMES_1723</name>
</gene>
<evidence type="ECO:0000313" key="17">
    <source>
        <dbReference type="EMBL" id="ARU55798.1"/>
    </source>
</evidence>
<evidence type="ECO:0000256" key="14">
    <source>
        <dbReference type="SAM" id="Phobius"/>
    </source>
</evidence>
<dbReference type="EMBL" id="CP021425">
    <property type="protein sequence ID" value="ARU55798.1"/>
    <property type="molecule type" value="Genomic_DNA"/>
</dbReference>
<evidence type="ECO:0000256" key="3">
    <source>
        <dbReference type="ARBA" id="ARBA00012438"/>
    </source>
</evidence>
<organism evidence="17 18">
    <name type="scientific">Oleiphilus messinensis</name>
    <dbReference type="NCBI Taxonomy" id="141451"/>
    <lineage>
        <taxon>Bacteria</taxon>
        <taxon>Pseudomonadati</taxon>
        <taxon>Pseudomonadota</taxon>
        <taxon>Gammaproteobacteria</taxon>
        <taxon>Oceanospirillales</taxon>
        <taxon>Oleiphilaceae</taxon>
        <taxon>Oleiphilus</taxon>
    </lineage>
</organism>
<feature type="domain" description="Histidine kinase" evidence="15">
    <location>
        <begin position="453"/>
        <end position="705"/>
    </location>
</feature>
<name>A0A1Y0I5N5_9GAMM</name>
<dbReference type="InterPro" id="IPR036890">
    <property type="entry name" value="HATPase_C_sf"/>
</dbReference>
<dbReference type="CDD" id="cd00088">
    <property type="entry name" value="HPT"/>
    <property type="match status" value="1"/>
</dbReference>
<dbReference type="Gene3D" id="1.20.120.160">
    <property type="entry name" value="HPT domain"/>
    <property type="match status" value="1"/>
</dbReference>
<evidence type="ECO:0000256" key="2">
    <source>
        <dbReference type="ARBA" id="ARBA00004141"/>
    </source>
</evidence>
<evidence type="ECO:0000256" key="10">
    <source>
        <dbReference type="ARBA" id="ARBA00023012"/>
    </source>
</evidence>
<dbReference type="InterPro" id="IPR003594">
    <property type="entry name" value="HATPase_dom"/>
</dbReference>
<dbReference type="InterPro" id="IPR004358">
    <property type="entry name" value="Sig_transdc_His_kin-like_C"/>
</dbReference>
<evidence type="ECO:0000256" key="6">
    <source>
        <dbReference type="ARBA" id="ARBA00022679"/>
    </source>
</evidence>
<dbReference type="InterPro" id="IPR051315">
    <property type="entry name" value="Bact_Chemotaxis_CheA"/>
</dbReference>
<sequence length="711" mass="79578">MLKFDFGKYKGIIVSIALFLLLDASVLLLNFYISFEIAEDANDVNLAGRQRMLSQRMVKSLFDLDSALGTSADENRALTELQFTHDLFDTTLNAFIAGGSTMNAAKQEVMLSAVSSENGVQALKEAQLIWEPLHQKLQRVFKSFANGVTDADLRVLLDDALNYSQTNNLVLLRLMNDLTNELESVAASKATRLRMIQTVGISLAVLNFFIIMFHFLRQLRDSDRKIEAARQETVDILKTVNEGLFLVKSDLNIGSQYSEQLLTILNRRDLRNESLESLLSNIVTEKDLKTALSFVGLLFNGKVKEKLIGDLNPLQEVEVNIANRDGGFETKYLSFDFARVTRRGTGESGAGAQEVLVTVTDVTARVRLERELEETKAHNEQQLEMLTSILHTDANLLGTFISQSFNRFQRINDNLRQPVKNNFSYRQKNDAIFREVHAFKGDASALGLNRFEELAHQFENELERLNGTHGLKGSDYLTLAVQLDRLMNDMEMIQQLITKLASFNSVTSIAPNLSPVVSGNKIPWVNLDDLVDKVSSRQAKKVMLVTSGLQEVAVSDDVRSVLNDVVVQLVRNAVCHGLEEPKQRLFNNKHPKGRIDVRLARLPNGSLELAVQDDGRGLDAETIRAKALSMGRWSREELESWENKKLLSVMFQPGFSTAVSVSEDAGRGVGMDVVMQRINSLQGKISISHKPGHYCRFVVQIPEPESRCQAA</sequence>
<dbReference type="Proteomes" id="UP000196027">
    <property type="component" value="Chromosome"/>
</dbReference>
<keyword evidence="7 14" id="KW-0812">Transmembrane</keyword>
<feature type="transmembrane region" description="Helical" evidence="14">
    <location>
        <begin position="195"/>
        <end position="216"/>
    </location>
</feature>
<dbReference type="PANTHER" id="PTHR43395:SF1">
    <property type="entry name" value="CHEMOTAXIS PROTEIN CHEA"/>
    <property type="match status" value="1"/>
</dbReference>
<keyword evidence="10" id="KW-0902">Two-component regulatory system</keyword>
<feature type="modified residue" description="Phosphohistidine" evidence="13">
    <location>
        <position position="437"/>
    </location>
</feature>
<dbReference type="AlphaFoldDB" id="A0A1Y0I5N5"/>
<feature type="transmembrane region" description="Helical" evidence="14">
    <location>
        <begin position="12"/>
        <end position="33"/>
    </location>
</feature>
<dbReference type="SMART" id="SM00387">
    <property type="entry name" value="HATPase_c"/>
    <property type="match status" value="1"/>
</dbReference>
<evidence type="ECO:0000256" key="8">
    <source>
        <dbReference type="ARBA" id="ARBA00022777"/>
    </source>
</evidence>
<dbReference type="KEGG" id="ome:OLMES_1723"/>
<feature type="domain" description="HPt" evidence="16">
    <location>
        <begin position="397"/>
        <end position="500"/>
    </location>
</feature>
<comment type="function">
    <text evidence="12">Involved in the transmission of sensory signals from the chemoreceptors to the flagellar motors. CheA is autophosphorylated; it can transfer its phosphate group to either CheB or CheY.</text>
</comment>
<dbReference type="Pfam" id="PF01627">
    <property type="entry name" value="Hpt"/>
    <property type="match status" value="1"/>
</dbReference>
<evidence type="ECO:0000259" key="15">
    <source>
        <dbReference type="PROSITE" id="PS50109"/>
    </source>
</evidence>
<dbReference type="InterPro" id="IPR005467">
    <property type="entry name" value="His_kinase_dom"/>
</dbReference>
<dbReference type="RefSeq" id="WP_087460862.1">
    <property type="nucleotide sequence ID" value="NZ_CP021425.1"/>
</dbReference>
<comment type="subcellular location">
    <subcellularLocation>
        <location evidence="2">Membrane</location>
        <topology evidence="2">Multi-pass membrane protein</topology>
    </subcellularLocation>
</comment>
<dbReference type="Gene3D" id="3.30.565.10">
    <property type="entry name" value="Histidine kinase-like ATPase, C-terminal domain"/>
    <property type="match status" value="1"/>
</dbReference>
<evidence type="ECO:0000256" key="13">
    <source>
        <dbReference type="PROSITE-ProRule" id="PRU00110"/>
    </source>
</evidence>
<keyword evidence="11 14" id="KW-0472">Membrane</keyword>
<dbReference type="PROSITE" id="PS50894">
    <property type="entry name" value="HPT"/>
    <property type="match status" value="1"/>
</dbReference>
<evidence type="ECO:0000256" key="7">
    <source>
        <dbReference type="ARBA" id="ARBA00022692"/>
    </source>
</evidence>